<dbReference type="InterPro" id="IPR011032">
    <property type="entry name" value="GroES-like_sf"/>
</dbReference>
<dbReference type="InterPro" id="IPR013154">
    <property type="entry name" value="ADH-like_N"/>
</dbReference>
<evidence type="ECO:0000256" key="4">
    <source>
        <dbReference type="ARBA" id="ARBA00023002"/>
    </source>
</evidence>
<dbReference type="RefSeq" id="WP_145276226.1">
    <property type="nucleotide sequence ID" value="NZ_CP036272.1"/>
</dbReference>
<accession>A0A517T0E1</accession>
<comment type="similarity">
    <text evidence="5">Belongs to the zinc-containing alcohol dehydrogenase family.</text>
</comment>
<proteinExistence type="inferred from homology"/>
<dbReference type="InterPro" id="IPR002328">
    <property type="entry name" value="ADH_Zn_CS"/>
</dbReference>
<dbReference type="OrthoDB" id="239596at2"/>
<dbReference type="Gene3D" id="3.40.50.720">
    <property type="entry name" value="NAD(P)-binding Rossmann-like Domain"/>
    <property type="match status" value="1"/>
</dbReference>
<dbReference type="SUPFAM" id="SSF51735">
    <property type="entry name" value="NAD(P)-binding Rossmann-fold domains"/>
    <property type="match status" value="1"/>
</dbReference>
<dbReference type="InterPro" id="IPR013149">
    <property type="entry name" value="ADH-like_C"/>
</dbReference>
<dbReference type="Proteomes" id="UP000315003">
    <property type="component" value="Chromosome"/>
</dbReference>
<keyword evidence="4 7" id="KW-0560">Oxidoreductase</keyword>
<keyword evidence="8" id="KW-1185">Reference proteome</keyword>
<name>A0A517T0E1_9BACT</name>
<comment type="cofactor">
    <cofactor evidence="1 5">
        <name>Zn(2+)</name>
        <dbReference type="ChEBI" id="CHEBI:29105"/>
    </cofactor>
</comment>
<evidence type="ECO:0000259" key="6">
    <source>
        <dbReference type="SMART" id="SM00829"/>
    </source>
</evidence>
<dbReference type="GO" id="GO:0018467">
    <property type="term" value="F:formaldehyde dehydrogenase (NAD+) activity"/>
    <property type="evidence" value="ECO:0007669"/>
    <property type="project" value="UniProtKB-EC"/>
</dbReference>
<organism evidence="7 8">
    <name type="scientific">Stieleria bergensis</name>
    <dbReference type="NCBI Taxonomy" id="2528025"/>
    <lineage>
        <taxon>Bacteria</taxon>
        <taxon>Pseudomonadati</taxon>
        <taxon>Planctomycetota</taxon>
        <taxon>Planctomycetia</taxon>
        <taxon>Pirellulales</taxon>
        <taxon>Pirellulaceae</taxon>
        <taxon>Stieleria</taxon>
    </lineage>
</organism>
<dbReference type="Pfam" id="PF08240">
    <property type="entry name" value="ADH_N"/>
    <property type="match status" value="1"/>
</dbReference>
<dbReference type="Pfam" id="PF00107">
    <property type="entry name" value="ADH_zinc_N"/>
    <property type="match status" value="1"/>
</dbReference>
<sequence length="361" mass="38726">MKAIVYQGDGKLSCQSGVPDPEILFPTDVILKVEKAGICGSDLHQLQGRDPLRIGATFGHEVAGTVCDVGSEVADFKVGDRVFSPFSVSCGRCFFCQHGLTARCNHWQVFGHDDGRPGGDPRALGGAQAEFARVPHADHSLIAVPDEMGFAEAIFLADNFSTGWSGVQQARQLCQGPLETLVVMGCGVVGLSAVCAATYLNIPHVIAIDPVQYRREMAPSVRSGTGQLTHLSLPEAQSLIADQCGDRHGVDAVVEAVGRQTALQQAFELIRPFGTICSIGMHTEPSPISPGDEYGKNAIRATGRASVRTTVQEILGLREQGFELPVETLTSDDAIPFEEVQSAYERFGSRQQGCFKLMLEP</sequence>
<dbReference type="PANTHER" id="PTHR42813">
    <property type="entry name" value="ZINC-TYPE ALCOHOL DEHYDROGENASE-LIKE"/>
    <property type="match status" value="1"/>
</dbReference>
<dbReference type="Gene3D" id="3.90.180.10">
    <property type="entry name" value="Medium-chain alcohol dehydrogenases, catalytic domain"/>
    <property type="match status" value="1"/>
</dbReference>
<protein>
    <submittedName>
        <fullName evidence="7">Glutathione-independent formaldehyde dehydrogenase</fullName>
        <ecNumber evidence="7">1.2.1.46</ecNumber>
    </submittedName>
</protein>
<dbReference type="PANTHER" id="PTHR42813:SF2">
    <property type="entry name" value="DEHYDROGENASE, ZINC-CONTAINING, PUTATIVE (AFU_ORTHOLOGUE AFUA_2G02810)-RELATED"/>
    <property type="match status" value="1"/>
</dbReference>
<evidence type="ECO:0000256" key="2">
    <source>
        <dbReference type="ARBA" id="ARBA00022723"/>
    </source>
</evidence>
<evidence type="ECO:0000256" key="1">
    <source>
        <dbReference type="ARBA" id="ARBA00001947"/>
    </source>
</evidence>
<dbReference type="GO" id="GO:0008270">
    <property type="term" value="F:zinc ion binding"/>
    <property type="evidence" value="ECO:0007669"/>
    <property type="project" value="InterPro"/>
</dbReference>
<evidence type="ECO:0000256" key="3">
    <source>
        <dbReference type="ARBA" id="ARBA00022833"/>
    </source>
</evidence>
<dbReference type="EC" id="1.2.1.46" evidence="7"/>
<dbReference type="GO" id="GO:0016616">
    <property type="term" value="F:oxidoreductase activity, acting on the CH-OH group of donors, NAD or NADP as acceptor"/>
    <property type="evidence" value="ECO:0007669"/>
    <property type="project" value="UniProtKB-ARBA"/>
</dbReference>
<dbReference type="InterPro" id="IPR020843">
    <property type="entry name" value="ER"/>
</dbReference>
<feature type="domain" description="Enoyl reductase (ER)" evidence="6">
    <location>
        <begin position="8"/>
        <end position="359"/>
    </location>
</feature>
<dbReference type="SMART" id="SM00829">
    <property type="entry name" value="PKS_ER"/>
    <property type="match status" value="1"/>
</dbReference>
<dbReference type="SUPFAM" id="SSF50129">
    <property type="entry name" value="GroES-like"/>
    <property type="match status" value="1"/>
</dbReference>
<reference evidence="7 8" key="1">
    <citation type="submission" date="2019-02" db="EMBL/GenBank/DDBJ databases">
        <title>Deep-cultivation of Planctomycetes and their phenomic and genomic characterization uncovers novel biology.</title>
        <authorList>
            <person name="Wiegand S."/>
            <person name="Jogler M."/>
            <person name="Boedeker C."/>
            <person name="Pinto D."/>
            <person name="Vollmers J."/>
            <person name="Rivas-Marin E."/>
            <person name="Kohn T."/>
            <person name="Peeters S.H."/>
            <person name="Heuer A."/>
            <person name="Rast P."/>
            <person name="Oberbeckmann S."/>
            <person name="Bunk B."/>
            <person name="Jeske O."/>
            <person name="Meyerdierks A."/>
            <person name="Storesund J.E."/>
            <person name="Kallscheuer N."/>
            <person name="Luecker S."/>
            <person name="Lage O.M."/>
            <person name="Pohl T."/>
            <person name="Merkel B.J."/>
            <person name="Hornburger P."/>
            <person name="Mueller R.-W."/>
            <person name="Bruemmer F."/>
            <person name="Labrenz M."/>
            <person name="Spormann A.M."/>
            <person name="Op den Camp H."/>
            <person name="Overmann J."/>
            <person name="Amann R."/>
            <person name="Jetten M.S.M."/>
            <person name="Mascher T."/>
            <person name="Medema M.H."/>
            <person name="Devos D.P."/>
            <person name="Kaster A.-K."/>
            <person name="Ovreas L."/>
            <person name="Rohde M."/>
            <person name="Galperin M.Y."/>
            <person name="Jogler C."/>
        </authorList>
    </citation>
    <scope>NUCLEOTIDE SEQUENCE [LARGE SCALE GENOMIC DNA]</scope>
    <source>
        <strain evidence="7 8">SV_7m_r</strain>
    </source>
</reference>
<evidence type="ECO:0000313" key="8">
    <source>
        <dbReference type="Proteomes" id="UP000315003"/>
    </source>
</evidence>
<keyword evidence="2 5" id="KW-0479">Metal-binding</keyword>
<dbReference type="EMBL" id="CP036272">
    <property type="protein sequence ID" value="QDT61870.1"/>
    <property type="molecule type" value="Genomic_DNA"/>
</dbReference>
<dbReference type="AlphaFoldDB" id="A0A517T0E1"/>
<dbReference type="InterPro" id="IPR036291">
    <property type="entry name" value="NAD(P)-bd_dom_sf"/>
</dbReference>
<dbReference type="PROSITE" id="PS00059">
    <property type="entry name" value="ADH_ZINC"/>
    <property type="match status" value="1"/>
</dbReference>
<evidence type="ECO:0000256" key="5">
    <source>
        <dbReference type="RuleBase" id="RU361277"/>
    </source>
</evidence>
<gene>
    <name evidence="7" type="primary">fdhA</name>
    <name evidence="7" type="ORF">SV7mr_44110</name>
</gene>
<keyword evidence="3 5" id="KW-0862">Zinc</keyword>
<evidence type="ECO:0000313" key="7">
    <source>
        <dbReference type="EMBL" id="QDT61870.1"/>
    </source>
</evidence>